<accession>V4B472</accession>
<dbReference type="GO" id="GO:0008270">
    <property type="term" value="F:zinc ion binding"/>
    <property type="evidence" value="ECO:0007669"/>
    <property type="project" value="UniProtKB-KW"/>
</dbReference>
<organism evidence="3 4">
    <name type="scientific">Lottia gigantea</name>
    <name type="common">Giant owl limpet</name>
    <dbReference type="NCBI Taxonomy" id="225164"/>
    <lineage>
        <taxon>Eukaryota</taxon>
        <taxon>Metazoa</taxon>
        <taxon>Spiralia</taxon>
        <taxon>Lophotrochozoa</taxon>
        <taxon>Mollusca</taxon>
        <taxon>Gastropoda</taxon>
        <taxon>Patellogastropoda</taxon>
        <taxon>Lottioidea</taxon>
        <taxon>Lottiidae</taxon>
        <taxon>Lottia</taxon>
    </lineage>
</organism>
<dbReference type="PROSITE" id="PS00028">
    <property type="entry name" value="ZINC_FINGER_C2H2_1"/>
    <property type="match status" value="1"/>
</dbReference>
<keyword evidence="1" id="KW-0862">Zinc</keyword>
<evidence type="ECO:0000313" key="3">
    <source>
        <dbReference type="EMBL" id="ESP02251.1"/>
    </source>
</evidence>
<sequence length="139" mass="15753">MELEFEIKQEDVYHECRICDERFPTYSGLEIHSKIHCSSLDAIQSTELNRNGENSFKSSPDQVSVIIGTAVATQIIKEEPKEVTIGKCESNGNFDVKQVHHHKDPHEININGDKNYVETLAKVFPLPKISPEQKTDTSK</sequence>
<dbReference type="AlphaFoldDB" id="V4B472"/>
<dbReference type="SMART" id="SM00355">
    <property type="entry name" value="ZnF_C2H2"/>
    <property type="match status" value="1"/>
</dbReference>
<name>V4B472_LOTGI</name>
<keyword evidence="1" id="KW-0479">Metal-binding</keyword>
<dbReference type="KEGG" id="lgi:LOTGIDRAFT_172250"/>
<keyword evidence="1" id="KW-0863">Zinc-finger</keyword>
<gene>
    <name evidence="3" type="ORF">LOTGIDRAFT_172250</name>
</gene>
<evidence type="ECO:0000256" key="1">
    <source>
        <dbReference type="PROSITE-ProRule" id="PRU00042"/>
    </source>
</evidence>
<dbReference type="InterPro" id="IPR013087">
    <property type="entry name" value="Znf_C2H2_type"/>
</dbReference>
<reference evidence="3 4" key="1">
    <citation type="journal article" date="2013" name="Nature">
        <title>Insights into bilaterian evolution from three spiralian genomes.</title>
        <authorList>
            <person name="Simakov O."/>
            <person name="Marletaz F."/>
            <person name="Cho S.J."/>
            <person name="Edsinger-Gonzales E."/>
            <person name="Havlak P."/>
            <person name="Hellsten U."/>
            <person name="Kuo D.H."/>
            <person name="Larsson T."/>
            <person name="Lv J."/>
            <person name="Arendt D."/>
            <person name="Savage R."/>
            <person name="Osoegawa K."/>
            <person name="de Jong P."/>
            <person name="Grimwood J."/>
            <person name="Chapman J.A."/>
            <person name="Shapiro H."/>
            <person name="Aerts A."/>
            <person name="Otillar R.P."/>
            <person name="Terry A.Y."/>
            <person name="Boore J.L."/>
            <person name="Grigoriev I.V."/>
            <person name="Lindberg D.R."/>
            <person name="Seaver E.C."/>
            <person name="Weisblat D.A."/>
            <person name="Putnam N.H."/>
            <person name="Rokhsar D.S."/>
        </authorList>
    </citation>
    <scope>NUCLEOTIDE SEQUENCE [LARGE SCALE GENOMIC DNA]</scope>
</reference>
<evidence type="ECO:0000313" key="4">
    <source>
        <dbReference type="Proteomes" id="UP000030746"/>
    </source>
</evidence>
<evidence type="ECO:0000259" key="2">
    <source>
        <dbReference type="PROSITE" id="PS50157"/>
    </source>
</evidence>
<dbReference type="InterPro" id="IPR036236">
    <property type="entry name" value="Znf_C2H2_sf"/>
</dbReference>
<dbReference type="CTD" id="20242039"/>
<feature type="non-terminal residue" evidence="3">
    <location>
        <position position="139"/>
    </location>
</feature>
<protein>
    <recommendedName>
        <fullName evidence="2">C2H2-type domain-containing protein</fullName>
    </recommendedName>
</protein>
<dbReference type="EMBL" id="KB200314">
    <property type="protein sequence ID" value="ESP02251.1"/>
    <property type="molecule type" value="Genomic_DNA"/>
</dbReference>
<feature type="domain" description="C2H2-type" evidence="2">
    <location>
        <begin position="14"/>
        <end position="41"/>
    </location>
</feature>
<proteinExistence type="predicted"/>
<keyword evidence="4" id="KW-1185">Reference proteome</keyword>
<dbReference type="Proteomes" id="UP000030746">
    <property type="component" value="Unassembled WGS sequence"/>
</dbReference>
<dbReference type="HOGENOM" id="CLU_1850159_0_0_1"/>
<dbReference type="GeneID" id="20242039"/>
<dbReference type="RefSeq" id="XP_009047078.1">
    <property type="nucleotide sequence ID" value="XM_009048830.1"/>
</dbReference>
<dbReference type="PROSITE" id="PS50157">
    <property type="entry name" value="ZINC_FINGER_C2H2_2"/>
    <property type="match status" value="1"/>
</dbReference>
<dbReference type="SUPFAM" id="SSF57667">
    <property type="entry name" value="beta-beta-alpha zinc fingers"/>
    <property type="match status" value="1"/>
</dbReference>